<name>A0ABV2VAA4_9ACTN</name>
<keyword evidence="3" id="KW-1185">Reference proteome</keyword>
<keyword evidence="1" id="KW-0175">Coiled coil</keyword>
<evidence type="ECO:0000256" key="1">
    <source>
        <dbReference type="SAM" id="Coils"/>
    </source>
</evidence>
<feature type="coiled-coil region" evidence="1">
    <location>
        <begin position="5"/>
        <end position="42"/>
    </location>
</feature>
<organism evidence="2 3">
    <name type="scientific">Streptomyces ossamyceticus</name>
    <dbReference type="NCBI Taxonomy" id="249581"/>
    <lineage>
        <taxon>Bacteria</taxon>
        <taxon>Bacillati</taxon>
        <taxon>Actinomycetota</taxon>
        <taxon>Actinomycetes</taxon>
        <taxon>Kitasatosporales</taxon>
        <taxon>Streptomycetaceae</taxon>
        <taxon>Streptomyces</taxon>
    </lineage>
</organism>
<comment type="caution">
    <text evidence="2">The sequence shown here is derived from an EMBL/GenBank/DDBJ whole genome shotgun (WGS) entry which is preliminary data.</text>
</comment>
<accession>A0ABV2VAA4</accession>
<dbReference type="EMBL" id="JBEXPZ010000083">
    <property type="protein sequence ID" value="MET9850769.1"/>
    <property type="molecule type" value="Genomic_DNA"/>
</dbReference>
<gene>
    <name evidence="2" type="ORF">ABZZ21_40730</name>
</gene>
<sequence length="162" mass="17881">MPSVVGLLEERERAALARVEELRAEMERLRFAVAEAEEAARRAVVAREEIVDVLAASSVRAEVEMVEAVSAIAPRVEVPCWQPGLDRSVLTGDCAAIVALVEEDAAGGGEGVRARRMREHLGWRASDAREQAARFRAKRLVKRGWLCEERPGLFRPRPGWAG</sequence>
<protein>
    <submittedName>
        <fullName evidence="2">Uncharacterized protein</fullName>
    </submittedName>
</protein>
<dbReference type="Proteomes" id="UP001550210">
    <property type="component" value="Unassembled WGS sequence"/>
</dbReference>
<proteinExistence type="predicted"/>
<dbReference type="RefSeq" id="WP_355404189.1">
    <property type="nucleotide sequence ID" value="NZ_JBEXPZ010000083.1"/>
</dbReference>
<evidence type="ECO:0000313" key="2">
    <source>
        <dbReference type="EMBL" id="MET9850769.1"/>
    </source>
</evidence>
<reference evidence="2 3" key="1">
    <citation type="submission" date="2024-06" db="EMBL/GenBank/DDBJ databases">
        <title>The Natural Products Discovery Center: Release of the First 8490 Sequenced Strains for Exploring Actinobacteria Biosynthetic Diversity.</title>
        <authorList>
            <person name="Kalkreuter E."/>
            <person name="Kautsar S.A."/>
            <person name="Yang D."/>
            <person name="Bader C.D."/>
            <person name="Teijaro C.N."/>
            <person name="Fluegel L."/>
            <person name="Davis C.M."/>
            <person name="Simpson J.R."/>
            <person name="Lauterbach L."/>
            <person name="Steele A.D."/>
            <person name="Gui C."/>
            <person name="Meng S."/>
            <person name="Li G."/>
            <person name="Viehrig K."/>
            <person name="Ye F."/>
            <person name="Su P."/>
            <person name="Kiefer A.F."/>
            <person name="Nichols A."/>
            <person name="Cepeda A.J."/>
            <person name="Yan W."/>
            <person name="Fan B."/>
            <person name="Jiang Y."/>
            <person name="Adhikari A."/>
            <person name="Zheng C.-J."/>
            <person name="Schuster L."/>
            <person name="Cowan T.M."/>
            <person name="Smanski M.J."/>
            <person name="Chevrette M.G."/>
            <person name="De Carvalho L.P.S."/>
            <person name="Shen B."/>
        </authorList>
    </citation>
    <scope>NUCLEOTIDE SEQUENCE [LARGE SCALE GENOMIC DNA]</scope>
    <source>
        <strain evidence="2 3">NPDC006434</strain>
    </source>
</reference>
<evidence type="ECO:0000313" key="3">
    <source>
        <dbReference type="Proteomes" id="UP001550210"/>
    </source>
</evidence>